<dbReference type="Proteomes" id="UP000298642">
    <property type="component" value="Chromosome"/>
</dbReference>
<dbReference type="KEGG" id="obj:EIO64_16825"/>
<evidence type="ECO:0000313" key="2">
    <source>
        <dbReference type="Proteomes" id="UP000298642"/>
    </source>
</evidence>
<dbReference type="AlphaFoldDB" id="A0A4D7AT78"/>
<keyword evidence="2" id="KW-1185">Reference proteome</keyword>
<protein>
    <submittedName>
        <fullName evidence="1">Uncharacterized protein</fullName>
    </submittedName>
</protein>
<sequence length="103" mass="11116">MALSKFEKDMAIISALDDEPNDVGGLTAAELKGKFDEGGQAIKQFLNETLTPQIDSEKAGRDELEGLVLGQIPDRTITVEKMAPSFFTSILTPQIQVTYNGGV</sequence>
<reference evidence="2" key="1">
    <citation type="submission" date="2018-12" db="EMBL/GenBank/DDBJ databases">
        <title>Dusodibacter welbiota gen. nov., sp. nov., isolated from human faeces and emended description of the Oscillibacter genus.</title>
        <authorList>
            <person name="Le Roy T."/>
            <person name="Van der Smissen P."/>
            <person name="Delzenne N."/>
            <person name="Muccioli G."/>
            <person name="Collet J.F."/>
            <person name="Cani P.D."/>
        </authorList>
    </citation>
    <scope>NUCLEOTIDE SEQUENCE [LARGE SCALE GENOMIC DNA]</scope>
    <source>
        <strain evidence="2">J115</strain>
    </source>
</reference>
<organism evidence="1 2">
    <name type="scientific">Dysosmobacter welbionis</name>
    <dbReference type="NCBI Taxonomy" id="2093857"/>
    <lineage>
        <taxon>Bacteria</taxon>
        <taxon>Bacillati</taxon>
        <taxon>Bacillota</taxon>
        <taxon>Clostridia</taxon>
        <taxon>Eubacteriales</taxon>
        <taxon>Oscillospiraceae</taxon>
        <taxon>Dysosmobacter</taxon>
    </lineage>
</organism>
<proteinExistence type="predicted"/>
<gene>
    <name evidence="1" type="ORF">EIO64_16825</name>
</gene>
<name>A0A4D7AT78_9FIRM</name>
<dbReference type="RefSeq" id="WP_136891685.1">
    <property type="nucleotide sequence ID" value="NZ_CP034413.3"/>
</dbReference>
<accession>A0A4D7AT78</accession>
<evidence type="ECO:0000313" key="1">
    <source>
        <dbReference type="EMBL" id="QCI60663.1"/>
    </source>
</evidence>
<dbReference type="EMBL" id="CP034413">
    <property type="protein sequence ID" value="QCI60663.1"/>
    <property type="molecule type" value="Genomic_DNA"/>
</dbReference>